<organism evidence="1 2">
    <name type="scientific">Sphaerisporangium album</name>
    <dbReference type="NCBI Taxonomy" id="509200"/>
    <lineage>
        <taxon>Bacteria</taxon>
        <taxon>Bacillati</taxon>
        <taxon>Actinomycetota</taxon>
        <taxon>Actinomycetes</taxon>
        <taxon>Streptosporangiales</taxon>
        <taxon>Streptosporangiaceae</taxon>
        <taxon>Sphaerisporangium</taxon>
    </lineage>
</organism>
<sequence length="116" mass="12618">MNELEGLTPVEHFVVEEAEAGDVLLWELAAALTHNGTQDQRIEAVPLLADAVVSLARHGLVEVHTSPTWPPDPEQAALIPLDRLANVVRDVENWLWPDVSTALIAVSLTDIGSAWL</sequence>
<accession>A0A367FIB6</accession>
<keyword evidence="2" id="KW-1185">Reference proteome</keyword>
<gene>
    <name evidence="1" type="ORF">DQ384_18465</name>
</gene>
<evidence type="ECO:0000313" key="2">
    <source>
        <dbReference type="Proteomes" id="UP000253094"/>
    </source>
</evidence>
<reference evidence="1 2" key="1">
    <citation type="submission" date="2018-06" db="EMBL/GenBank/DDBJ databases">
        <title>Sphaerisporangium craniellae sp. nov., isolated from a marine sponge in the South China Sea.</title>
        <authorList>
            <person name="Li L."/>
        </authorList>
    </citation>
    <scope>NUCLEOTIDE SEQUENCE [LARGE SCALE GENOMIC DNA]</scope>
    <source>
        <strain evidence="1 2">CCTCC AA 208026</strain>
    </source>
</reference>
<evidence type="ECO:0000313" key="1">
    <source>
        <dbReference type="EMBL" id="RCG30118.1"/>
    </source>
</evidence>
<dbReference type="AlphaFoldDB" id="A0A367FIB6"/>
<dbReference type="Proteomes" id="UP000253094">
    <property type="component" value="Unassembled WGS sequence"/>
</dbReference>
<comment type="caution">
    <text evidence="1">The sequence shown here is derived from an EMBL/GenBank/DDBJ whole genome shotgun (WGS) entry which is preliminary data.</text>
</comment>
<dbReference type="OrthoDB" id="3392550at2"/>
<name>A0A367FIB6_9ACTN</name>
<dbReference type="EMBL" id="QOIL01000009">
    <property type="protein sequence ID" value="RCG30118.1"/>
    <property type="molecule type" value="Genomic_DNA"/>
</dbReference>
<proteinExistence type="predicted"/>
<protein>
    <submittedName>
        <fullName evidence="1">Uncharacterized protein</fullName>
    </submittedName>
</protein>
<dbReference type="RefSeq" id="WP_114030057.1">
    <property type="nucleotide sequence ID" value="NZ_QOIL01000009.1"/>
</dbReference>